<evidence type="ECO:0000313" key="2">
    <source>
        <dbReference type="Proteomes" id="UP001172911"/>
    </source>
</evidence>
<dbReference type="Proteomes" id="UP001172911">
    <property type="component" value="Unassembled WGS sequence"/>
</dbReference>
<sequence>MYAFTVKCFEARKSITIRAETHKDAARKSGLAAPGVTLTVEGPEEKNVWRRYQVDQAGRLREIASYIA</sequence>
<organism evidence="1 2">
    <name type="scientific">Desulforamulus aquiferis</name>
    <dbReference type="NCBI Taxonomy" id="1397668"/>
    <lineage>
        <taxon>Bacteria</taxon>
        <taxon>Bacillati</taxon>
        <taxon>Bacillota</taxon>
        <taxon>Clostridia</taxon>
        <taxon>Eubacteriales</taxon>
        <taxon>Peptococcaceae</taxon>
        <taxon>Desulforamulus</taxon>
    </lineage>
</organism>
<reference evidence="1" key="1">
    <citation type="journal article" date="2023" name="J. Hazard. Mater.">
        <title>Anaerobic biodegradation of pyrene and benzo[a]pyrene by a new sulfate-reducing Desulforamulus aquiferis strain DSA.</title>
        <authorList>
            <person name="Zhang Z."/>
            <person name="Sun J."/>
            <person name="Gong X."/>
            <person name="Wang C."/>
            <person name="Wang H."/>
        </authorList>
    </citation>
    <scope>NUCLEOTIDE SEQUENCE</scope>
    <source>
        <strain evidence="1">DSA</strain>
    </source>
</reference>
<dbReference type="AlphaFoldDB" id="A0AAW7Z8Q4"/>
<dbReference type="RefSeq" id="WP_304540401.1">
    <property type="nucleotide sequence ID" value="NZ_JARPTC010000001.1"/>
</dbReference>
<evidence type="ECO:0000313" key="1">
    <source>
        <dbReference type="EMBL" id="MDO7785787.1"/>
    </source>
</evidence>
<proteinExistence type="predicted"/>
<gene>
    <name evidence="1" type="ORF">P6N53_00885</name>
</gene>
<reference evidence="1" key="2">
    <citation type="submission" date="2023-03" db="EMBL/GenBank/DDBJ databases">
        <authorList>
            <person name="Zhang Z."/>
        </authorList>
    </citation>
    <scope>NUCLEOTIDE SEQUENCE</scope>
    <source>
        <strain evidence="1">DSA</strain>
    </source>
</reference>
<protein>
    <submittedName>
        <fullName evidence="1">Uncharacterized protein</fullName>
    </submittedName>
</protein>
<keyword evidence="2" id="KW-1185">Reference proteome</keyword>
<dbReference type="EMBL" id="JARPTC010000001">
    <property type="protein sequence ID" value="MDO7785787.1"/>
    <property type="molecule type" value="Genomic_DNA"/>
</dbReference>
<accession>A0AAW7Z8Q4</accession>
<name>A0AAW7Z8Q4_9FIRM</name>
<comment type="caution">
    <text evidence="1">The sequence shown here is derived from an EMBL/GenBank/DDBJ whole genome shotgun (WGS) entry which is preliminary data.</text>
</comment>